<dbReference type="HAMAP" id="MF_01570">
    <property type="entry name" value="Pro_tRNA_synth_type2"/>
    <property type="match status" value="1"/>
</dbReference>
<dbReference type="InterPro" id="IPR002314">
    <property type="entry name" value="aa-tRNA-synt_IIb"/>
</dbReference>
<dbReference type="InterPro" id="IPR045864">
    <property type="entry name" value="aa-tRNA-synth_II/BPL/LPL"/>
</dbReference>
<dbReference type="PANTHER" id="PTHR42753:SF2">
    <property type="entry name" value="PROLINE--TRNA LIGASE"/>
    <property type="match status" value="1"/>
</dbReference>
<dbReference type="InterPro" id="IPR033730">
    <property type="entry name" value="ProRS_core_prok"/>
</dbReference>
<dbReference type="NCBIfam" id="NF008979">
    <property type="entry name" value="PRK12325.1"/>
    <property type="match status" value="1"/>
</dbReference>
<dbReference type="GO" id="GO:0005829">
    <property type="term" value="C:cytosol"/>
    <property type="evidence" value="ECO:0007669"/>
    <property type="project" value="TreeGrafter"/>
</dbReference>
<sequence>MHMRLSRSFLPTLKENPAEAQIVSHRLMLRAGLIRQTASGIYAWLPAGLKVLRNISQIVREEQDRVDAQEVLMPTLQSADLWRRSGRYDAYGPEMLRIQDRHKRELLYGPTNEEMVTDLFGQTVKSYKDLPQVLYHIQWKFRDEMRPRFGVMRGREFLMKDAYSFDVDYASAVATYRRMMLAYLRTFQRLGVRAVPMRADTGPIGGELSHEFLILAPTGESGVFYDAALEDQDWLDEPVDTNSPEALEAFFTRVTTPYAATDEMHDATAWEAVPEAQRREGRGVEVGHIFYFGTKYTESMGVSVSGADGAQFFPEMGSYGIGVSRLAGAIIEACHDDNGIIWPDSVAPFRAVILNLKSGDELCDAVCEQIYSKAPEDFLYDDRAERAGVKFADADLMGHPWQIVVGPRSAKEGRVELKRRATGERQELSVDEALALVLAG</sequence>
<evidence type="ECO:0000313" key="13">
    <source>
        <dbReference type="Proteomes" id="UP000068250"/>
    </source>
</evidence>
<dbReference type="SUPFAM" id="SSF52954">
    <property type="entry name" value="Class II aaRS ABD-related"/>
    <property type="match status" value="1"/>
</dbReference>
<evidence type="ECO:0000313" key="12">
    <source>
        <dbReference type="EMBL" id="CEF56519.1"/>
    </source>
</evidence>
<dbReference type="SUPFAM" id="SSF55681">
    <property type="entry name" value="Class II aaRS and biotin synthetases"/>
    <property type="match status" value="1"/>
</dbReference>
<evidence type="ECO:0000256" key="9">
    <source>
        <dbReference type="ARBA" id="ARBA00047671"/>
    </source>
</evidence>
<comment type="subunit">
    <text evidence="2 10">Homodimer.</text>
</comment>
<comment type="catalytic activity">
    <reaction evidence="9 10">
        <text>tRNA(Pro) + L-proline + ATP = L-prolyl-tRNA(Pro) + AMP + diphosphate</text>
        <dbReference type="Rhea" id="RHEA:14305"/>
        <dbReference type="Rhea" id="RHEA-COMP:9700"/>
        <dbReference type="Rhea" id="RHEA-COMP:9702"/>
        <dbReference type="ChEBI" id="CHEBI:30616"/>
        <dbReference type="ChEBI" id="CHEBI:33019"/>
        <dbReference type="ChEBI" id="CHEBI:60039"/>
        <dbReference type="ChEBI" id="CHEBI:78442"/>
        <dbReference type="ChEBI" id="CHEBI:78532"/>
        <dbReference type="ChEBI" id="CHEBI:456215"/>
        <dbReference type="EC" id="6.1.1.15"/>
    </reaction>
</comment>
<reference evidence="13" key="1">
    <citation type="submission" date="2014-09" db="EMBL/GenBank/DDBJ databases">
        <authorList>
            <person name="Illeghems K.G."/>
        </authorList>
    </citation>
    <scope>NUCLEOTIDE SEQUENCE [LARGE SCALE GENOMIC DNA]</scope>
    <source>
        <strain evidence="13">LMG 23848T</strain>
    </source>
</reference>
<dbReference type="InterPro" id="IPR044140">
    <property type="entry name" value="ProRS_anticodon_short"/>
</dbReference>
<dbReference type="InterPro" id="IPR006195">
    <property type="entry name" value="aa-tRNA-synth_II"/>
</dbReference>
<dbReference type="Proteomes" id="UP000068250">
    <property type="component" value="Chromosome I"/>
</dbReference>
<dbReference type="CDD" id="cd00861">
    <property type="entry name" value="ProRS_anticodon_short"/>
    <property type="match status" value="1"/>
</dbReference>
<keyword evidence="3 10" id="KW-0963">Cytoplasm</keyword>
<dbReference type="FunFam" id="3.40.50.800:FF:000032">
    <property type="entry name" value="Proline--tRNA ligase"/>
    <property type="match status" value="1"/>
</dbReference>
<evidence type="ECO:0000259" key="11">
    <source>
        <dbReference type="PROSITE" id="PS50862"/>
    </source>
</evidence>
<dbReference type="GO" id="GO:0005524">
    <property type="term" value="F:ATP binding"/>
    <property type="evidence" value="ECO:0007669"/>
    <property type="project" value="UniProtKB-UniRule"/>
</dbReference>
<dbReference type="Gene3D" id="3.30.930.10">
    <property type="entry name" value="Bira Bifunctional Protein, Domain 2"/>
    <property type="match status" value="1"/>
</dbReference>
<dbReference type="STRING" id="431306.AGA_2033"/>
<dbReference type="CDD" id="cd00779">
    <property type="entry name" value="ProRS_core_prok"/>
    <property type="match status" value="1"/>
</dbReference>
<evidence type="ECO:0000256" key="7">
    <source>
        <dbReference type="ARBA" id="ARBA00022917"/>
    </source>
</evidence>
<dbReference type="NCBIfam" id="TIGR00409">
    <property type="entry name" value="proS_fam_II"/>
    <property type="match status" value="1"/>
</dbReference>
<accession>A0A0U5F6W7</accession>
<evidence type="ECO:0000256" key="2">
    <source>
        <dbReference type="ARBA" id="ARBA00011738"/>
    </source>
</evidence>
<dbReference type="EMBL" id="LN609302">
    <property type="protein sequence ID" value="CEF56519.1"/>
    <property type="molecule type" value="Genomic_DNA"/>
</dbReference>
<dbReference type="InterPro" id="IPR002316">
    <property type="entry name" value="Pro-tRNA-ligase_IIa"/>
</dbReference>
<dbReference type="FunFam" id="3.30.930.10:FF:000042">
    <property type="entry name" value="probable proline--tRNA ligase, mitochondrial"/>
    <property type="match status" value="1"/>
</dbReference>
<comment type="subcellular location">
    <subcellularLocation>
        <location evidence="1 10">Cytoplasm</location>
    </subcellularLocation>
</comment>
<dbReference type="Gene3D" id="3.40.50.800">
    <property type="entry name" value="Anticodon-binding domain"/>
    <property type="match status" value="1"/>
</dbReference>
<keyword evidence="7 10" id="KW-0648">Protein biosynthesis</keyword>
<dbReference type="PROSITE" id="PS50862">
    <property type="entry name" value="AA_TRNA_LIGASE_II"/>
    <property type="match status" value="1"/>
</dbReference>
<dbReference type="GO" id="GO:0006433">
    <property type="term" value="P:prolyl-tRNA aminoacylation"/>
    <property type="evidence" value="ECO:0007669"/>
    <property type="project" value="UniProtKB-UniRule"/>
</dbReference>
<dbReference type="InterPro" id="IPR036621">
    <property type="entry name" value="Anticodon-bd_dom_sf"/>
</dbReference>
<dbReference type="Pfam" id="PF00587">
    <property type="entry name" value="tRNA-synt_2b"/>
    <property type="match status" value="1"/>
</dbReference>
<dbReference type="InterPro" id="IPR023716">
    <property type="entry name" value="Prolyl-tRNA_ligase_IIa_type2"/>
</dbReference>
<evidence type="ECO:0000256" key="4">
    <source>
        <dbReference type="ARBA" id="ARBA00022598"/>
    </source>
</evidence>
<dbReference type="InterPro" id="IPR050062">
    <property type="entry name" value="Pro-tRNA_synthetase"/>
</dbReference>
<protein>
    <recommendedName>
        <fullName evidence="10">Proline--tRNA ligase</fullName>
        <ecNumber evidence="10">6.1.1.15</ecNumber>
    </recommendedName>
    <alternativeName>
        <fullName evidence="10">Prolyl-tRNA synthetase</fullName>
        <shortName evidence="10">ProRS</shortName>
    </alternativeName>
</protein>
<keyword evidence="8 10" id="KW-0030">Aminoacyl-tRNA synthetase</keyword>
<dbReference type="Pfam" id="PF03129">
    <property type="entry name" value="HGTP_anticodon"/>
    <property type="match status" value="1"/>
</dbReference>
<evidence type="ECO:0000256" key="1">
    <source>
        <dbReference type="ARBA" id="ARBA00004496"/>
    </source>
</evidence>
<feature type="domain" description="Aminoacyl-transfer RNA synthetases class-II family profile" evidence="11">
    <location>
        <begin position="35"/>
        <end position="343"/>
    </location>
</feature>
<comment type="similarity">
    <text evidence="10">Belongs to the class-II aminoacyl-tRNA synthetase family. ProS type 2 subfamily.</text>
</comment>
<dbReference type="PRINTS" id="PR01046">
    <property type="entry name" value="TRNASYNTHPRO"/>
</dbReference>
<comment type="function">
    <text evidence="10">Catalyzes the attachment of proline to tRNA(Pro) in a two-step reaction: proline is first activated by ATP to form Pro-AMP and then transferred to the acceptor end of tRNA(Pro).</text>
</comment>
<dbReference type="AlphaFoldDB" id="A0A0U5F6W7"/>
<proteinExistence type="inferred from homology"/>
<evidence type="ECO:0000256" key="10">
    <source>
        <dbReference type="HAMAP-Rule" id="MF_01570"/>
    </source>
</evidence>
<keyword evidence="4 10" id="KW-0436">Ligase</keyword>
<evidence type="ECO:0000256" key="3">
    <source>
        <dbReference type="ARBA" id="ARBA00022490"/>
    </source>
</evidence>
<evidence type="ECO:0000256" key="5">
    <source>
        <dbReference type="ARBA" id="ARBA00022741"/>
    </source>
</evidence>
<dbReference type="GO" id="GO:0004827">
    <property type="term" value="F:proline-tRNA ligase activity"/>
    <property type="evidence" value="ECO:0007669"/>
    <property type="project" value="UniProtKB-UniRule"/>
</dbReference>
<gene>
    <name evidence="10 12" type="primary">proS</name>
    <name evidence="12" type="ORF">AGA_2033</name>
</gene>
<keyword evidence="6 10" id="KW-0067">ATP-binding</keyword>
<dbReference type="PANTHER" id="PTHR42753">
    <property type="entry name" value="MITOCHONDRIAL RIBOSOME PROTEIN L39/PROLYL-TRNA LIGASE FAMILY MEMBER"/>
    <property type="match status" value="1"/>
</dbReference>
<organism evidence="12 13">
    <name type="scientific">Acetobacter ghanensis</name>
    <dbReference type="NCBI Taxonomy" id="431306"/>
    <lineage>
        <taxon>Bacteria</taxon>
        <taxon>Pseudomonadati</taxon>
        <taxon>Pseudomonadota</taxon>
        <taxon>Alphaproteobacteria</taxon>
        <taxon>Acetobacterales</taxon>
        <taxon>Acetobacteraceae</taxon>
        <taxon>Acetobacter</taxon>
    </lineage>
</organism>
<evidence type="ECO:0000256" key="8">
    <source>
        <dbReference type="ARBA" id="ARBA00023146"/>
    </source>
</evidence>
<dbReference type="PATRIC" id="fig|431306.5.peg.2098"/>
<dbReference type="InterPro" id="IPR004500">
    <property type="entry name" value="Pro-tRNA-synth_IIa_bac-type"/>
</dbReference>
<dbReference type="EC" id="6.1.1.15" evidence="10"/>
<dbReference type="InterPro" id="IPR004154">
    <property type="entry name" value="Anticodon-bd"/>
</dbReference>
<name>A0A0U5F6W7_9PROT</name>
<keyword evidence="5 10" id="KW-0547">Nucleotide-binding</keyword>
<evidence type="ECO:0000256" key="6">
    <source>
        <dbReference type="ARBA" id="ARBA00022840"/>
    </source>
</evidence>